<dbReference type="EMBL" id="QYUO01000003">
    <property type="protein sequence ID" value="RJF92146.1"/>
    <property type="molecule type" value="Genomic_DNA"/>
</dbReference>
<feature type="region of interest" description="Disordered" evidence="4">
    <location>
        <begin position="1"/>
        <end position="20"/>
    </location>
</feature>
<name>A0A3A3FFL6_9BURK</name>
<dbReference type="Pfam" id="PF03543">
    <property type="entry name" value="Peptidase_C58"/>
    <property type="match status" value="1"/>
</dbReference>
<evidence type="ECO:0000256" key="4">
    <source>
        <dbReference type="SAM" id="MobiDB-lite"/>
    </source>
</evidence>
<accession>A0A3A3FFL6</accession>
<dbReference type="GO" id="GO:0006508">
    <property type="term" value="P:proteolysis"/>
    <property type="evidence" value="ECO:0007669"/>
    <property type="project" value="UniProtKB-KW"/>
</dbReference>
<comment type="caution">
    <text evidence="6">The sequence shown here is derived from an EMBL/GenBank/DDBJ whole genome shotgun (WGS) entry which is preliminary data.</text>
</comment>
<gene>
    <name evidence="6" type="ORF">D3871_26245</name>
</gene>
<dbReference type="GO" id="GO:0004197">
    <property type="term" value="F:cysteine-type endopeptidase activity"/>
    <property type="evidence" value="ECO:0007669"/>
    <property type="project" value="InterPro"/>
</dbReference>
<dbReference type="AlphaFoldDB" id="A0A3A3FFL6"/>
<organism evidence="6 7">
    <name type="scientific">Noviherbaspirillum saxi</name>
    <dbReference type="NCBI Taxonomy" id="2320863"/>
    <lineage>
        <taxon>Bacteria</taxon>
        <taxon>Pseudomonadati</taxon>
        <taxon>Pseudomonadota</taxon>
        <taxon>Betaproteobacteria</taxon>
        <taxon>Burkholderiales</taxon>
        <taxon>Oxalobacteraceae</taxon>
        <taxon>Noviherbaspirillum</taxon>
    </lineage>
</organism>
<keyword evidence="7" id="KW-1185">Reference proteome</keyword>
<evidence type="ECO:0000313" key="7">
    <source>
        <dbReference type="Proteomes" id="UP000265955"/>
    </source>
</evidence>
<proteinExistence type="predicted"/>
<reference evidence="7" key="1">
    <citation type="submission" date="2018-09" db="EMBL/GenBank/DDBJ databases">
        <authorList>
            <person name="Zhu H."/>
        </authorList>
    </citation>
    <scope>NUCLEOTIDE SEQUENCE [LARGE SCALE GENOMIC DNA]</scope>
    <source>
        <strain evidence="7">K1R23-30</strain>
    </source>
</reference>
<evidence type="ECO:0000259" key="5">
    <source>
        <dbReference type="Pfam" id="PF03543"/>
    </source>
</evidence>
<evidence type="ECO:0000256" key="2">
    <source>
        <dbReference type="ARBA" id="ARBA00022801"/>
    </source>
</evidence>
<keyword evidence="1" id="KW-0645">Protease</keyword>
<evidence type="ECO:0000256" key="1">
    <source>
        <dbReference type="ARBA" id="ARBA00022670"/>
    </source>
</evidence>
<evidence type="ECO:0000313" key="6">
    <source>
        <dbReference type="EMBL" id="RJF92146.1"/>
    </source>
</evidence>
<dbReference type="OrthoDB" id="6637778at2"/>
<sequence>MKLTDRRETGVAQTSSSCEDRGGGIAGLSIAYAEFSNASVRDVTPSSPVRERLFNLSENLRSTCGDSSHICYFATESATPSHTPICSTDLMPEQIAALKIQGKGDEQKREMQRTSQRYETLRNTIATSTIAKKARAENADELDHDNPAALFEEDLENKTSHELKNLYVNNFSSYTHLQKSVLSVLIKNKEDQEHLVGIFKLTLENTEKLQKHGATDIRLIPQDFYLTLTNAAQGGGRCLPLVRMVATAEMNGGCTNFFDNLYFAAADPEGEKATILREGLASLHSNVGAIQAECDVDSLNVKEIVNTLERLGSGACLSLLTSNHAMLVVSTMDAGKKAYMFYDPNFAKATFTSSQDLENYLDHHFSDFHTVYGMETKNGKNTLTVKQIDAQKMHAVIEGCGLRTLL</sequence>
<keyword evidence="2" id="KW-0378">Hydrolase</keyword>
<protein>
    <recommendedName>
        <fullName evidence="5">Peptidase C58 YopT-type domain-containing protein</fullName>
    </recommendedName>
</protein>
<dbReference type="Proteomes" id="UP000265955">
    <property type="component" value="Unassembled WGS sequence"/>
</dbReference>
<dbReference type="CDD" id="cd20495">
    <property type="entry name" value="C58_PaToxP-like"/>
    <property type="match status" value="1"/>
</dbReference>
<feature type="domain" description="Peptidase C58 YopT-type" evidence="5">
    <location>
        <begin position="285"/>
        <end position="378"/>
    </location>
</feature>
<keyword evidence="3" id="KW-0788">Thiol protease</keyword>
<dbReference type="RefSeq" id="WP_119772032.1">
    <property type="nucleotide sequence ID" value="NZ_QYUO01000003.1"/>
</dbReference>
<evidence type="ECO:0000256" key="3">
    <source>
        <dbReference type="ARBA" id="ARBA00022807"/>
    </source>
</evidence>
<dbReference type="InterPro" id="IPR006473">
    <property type="entry name" value="Peptidase_C58_Yopt"/>
</dbReference>